<reference evidence="2" key="1">
    <citation type="journal article" date="2015" name="Nature">
        <title>Complex archaea that bridge the gap between prokaryotes and eukaryotes.</title>
        <authorList>
            <person name="Spang A."/>
            <person name="Saw J.H."/>
            <person name="Jorgensen S.L."/>
            <person name="Zaremba-Niedzwiedzka K."/>
            <person name="Martijn J."/>
            <person name="Lind A.E."/>
            <person name="van Eijk R."/>
            <person name="Schleper C."/>
            <person name="Guy L."/>
            <person name="Ettema T.J."/>
        </authorList>
    </citation>
    <scope>NUCLEOTIDE SEQUENCE</scope>
</reference>
<dbReference type="AlphaFoldDB" id="A0A0F9L0B7"/>
<accession>A0A0F9L0B7</accession>
<feature type="transmembrane region" description="Helical" evidence="1">
    <location>
        <begin position="414"/>
        <end position="431"/>
    </location>
</feature>
<evidence type="ECO:0000313" key="2">
    <source>
        <dbReference type="EMBL" id="KKM87358.1"/>
    </source>
</evidence>
<dbReference type="SUPFAM" id="SSF49344">
    <property type="entry name" value="CBD9-like"/>
    <property type="match status" value="1"/>
</dbReference>
<keyword evidence="1" id="KW-0812">Transmembrane</keyword>
<organism evidence="2">
    <name type="scientific">marine sediment metagenome</name>
    <dbReference type="NCBI Taxonomy" id="412755"/>
    <lineage>
        <taxon>unclassified sequences</taxon>
        <taxon>metagenomes</taxon>
        <taxon>ecological metagenomes</taxon>
    </lineage>
</organism>
<comment type="caution">
    <text evidence="2">The sequence shown here is derived from an EMBL/GenBank/DDBJ whole genome shotgun (WGS) entry which is preliminary data.</text>
</comment>
<evidence type="ECO:0000256" key="1">
    <source>
        <dbReference type="SAM" id="Phobius"/>
    </source>
</evidence>
<gene>
    <name evidence="2" type="ORF">LCGC14_1269680</name>
</gene>
<protein>
    <submittedName>
        <fullName evidence="2">Uncharacterized protein</fullName>
    </submittedName>
</protein>
<keyword evidence="1" id="KW-0472">Membrane</keyword>
<sequence>MSLGLTPISLSAETPKMSGSLPMEGITIDGVINETEWEDLDWKVPFYLDIDDAGNPPDTDGFNYLYLGEDLSNLYIGLDLSSDKTGGTNGEWVGVWLNTNNRTFSSYSEWGSYFDNGVESLVYDVERDQVWEFLSSGIGGVSSRVNDESEYIATYGTINGNTTHLDNLNGVFFNITSEFVNGYYVSRVEFTIDTLKWFGIFEEIFASNILWIQFQIYTKANISIAEHFLYLAYDDGTVNPNDLDQIRSLSTNASLQMLQFDYGAGNLSANNEMKFVLYANDTSPFMTQIDSLHIVPYYNQSNGMATVTYPYSSINNFDIEWSFGPSFNNVSPHRMYEIRIPKNELEHYDPDESLGLIVGGYGTMSFPNTNYWVFSDKNINILAELSSRYLYYNMQGCEEPLVITPPSPAAIPGYQMYLLFSVIGLASILLIRKKYRNRN</sequence>
<name>A0A0F9L0B7_9ZZZZ</name>
<dbReference type="NCBIfam" id="NF033507">
    <property type="entry name" value="Loki-CTERM"/>
    <property type="match status" value="1"/>
</dbReference>
<dbReference type="EMBL" id="LAZR01007110">
    <property type="protein sequence ID" value="KKM87358.1"/>
    <property type="molecule type" value="Genomic_DNA"/>
</dbReference>
<keyword evidence="1" id="KW-1133">Transmembrane helix</keyword>
<proteinExistence type="predicted"/>